<dbReference type="GO" id="GO:0005524">
    <property type="term" value="F:ATP binding"/>
    <property type="evidence" value="ECO:0007669"/>
    <property type="project" value="InterPro"/>
</dbReference>
<dbReference type="GO" id="GO:0006096">
    <property type="term" value="P:glycolytic process"/>
    <property type="evidence" value="ECO:0007669"/>
    <property type="project" value="InterPro"/>
</dbReference>
<keyword evidence="1" id="KW-0808">Transferase</keyword>
<dbReference type="AlphaFoldDB" id="A0A1J4JXZ7"/>
<dbReference type="EMBL" id="KX579672">
    <property type="protein sequence ID" value="ARM19904.1"/>
    <property type="molecule type" value="Genomic_DNA"/>
</dbReference>
<name>A0A1J4JXZ7_9EUKA</name>
<dbReference type="Pfam" id="PF02685">
    <property type="entry name" value="Glucokinase"/>
    <property type="match status" value="1"/>
</dbReference>
<reference evidence="3" key="1">
    <citation type="submission" date="2016-07" db="EMBL/GenBank/DDBJ databases">
        <authorList>
            <person name="Rosa I.A."/>
            <person name="Brigido M.C."/>
            <person name="Santos E.O."/>
            <person name="Almeida L.G.P."/>
            <person name="Zingalli R.B."/>
            <person name="Vasconcelos A.T.R."/>
            <person name="Souza W."/>
            <person name="Benchimol M."/>
        </authorList>
    </citation>
    <scope>NUCLEOTIDE SEQUENCE</scope>
    <source>
        <strain evidence="3">30851</strain>
    </source>
</reference>
<dbReference type="SUPFAM" id="SSF53067">
    <property type="entry name" value="Actin-like ATPase domain"/>
    <property type="match status" value="1"/>
</dbReference>
<dbReference type="InterPro" id="IPR043129">
    <property type="entry name" value="ATPase_NBD"/>
</dbReference>
<reference evidence="3" key="3">
    <citation type="journal article" date="2017" name="Biol. Cell">
        <title>The costa of trichomonads: A complex macromolecular cytoskeleton structure made of uncommon proteins.</title>
        <authorList>
            <person name="de Andrade Rosa I."/>
            <person name="Brigido M.C."/>
            <person name="de Oliveira Santos E."/>
            <person name="Gonzaga L."/>
            <person name="Zingali R.B."/>
            <person name="de Vasconcelos A.T."/>
            <person name="de Souza W."/>
            <person name="Benchimol M."/>
        </authorList>
    </citation>
    <scope>NUCLEOTIDE SEQUENCE</scope>
    <source>
        <strain evidence="3">30851</strain>
    </source>
</reference>
<sequence length="399" mass="44439">MYRINRRWINKLIDQIISLFFKSQKRMFAGNAIAPIKNWAVDGKITLTVGIDIGGSGLRIRLVNHMKPEEIVDLPHVKAQSTEECVQVFKNLIETIHEVAGQFESKGAALALAGPIKDGVCLLTNWPGEPQDRTIKIVDLPNEICPHDKTVFLNDLEAGAYGVIAADDQKIIGTLFEQLWSHVASKGKIVSDSRTAVLAMGSGLGAALILKSPMLDDPLVLPTELGHMQIPVVCKEDPTCKEEYELIQHISNHYYDGKQTPEFEDIASGRGLCLAYQFFVKKNQNKVLPVDQINAGQVAEQARQGDKTAKQALTWHYKVFMRSAKAVATSLVCDSVILALDNQVKNAWFVNAIADQLHDEFYNFIRPDWMNGIRVYAQSKVLNFNLLGTAYVAEQITHQ</sequence>
<evidence type="ECO:0000313" key="5">
    <source>
        <dbReference type="Proteomes" id="UP000179807"/>
    </source>
</evidence>
<dbReference type="GO" id="GO:0005536">
    <property type="term" value="F:D-glucose binding"/>
    <property type="evidence" value="ECO:0007669"/>
    <property type="project" value="InterPro"/>
</dbReference>
<dbReference type="Proteomes" id="UP000179807">
    <property type="component" value="Unassembled WGS sequence"/>
</dbReference>
<keyword evidence="5" id="KW-1185">Reference proteome</keyword>
<dbReference type="GeneID" id="94842285"/>
<dbReference type="CDD" id="cd24008">
    <property type="entry name" value="ASKHA_NBD_GLK"/>
    <property type="match status" value="1"/>
</dbReference>
<dbReference type="PANTHER" id="PTHR47450">
    <property type="entry name" value="GLUCOKINASE"/>
    <property type="match status" value="1"/>
</dbReference>
<dbReference type="EMBL" id="MLAK01000880">
    <property type="protein sequence ID" value="OHT02149.1"/>
    <property type="molecule type" value="Genomic_DNA"/>
</dbReference>
<organism evidence="4 5">
    <name type="scientific">Tritrichomonas foetus</name>
    <dbReference type="NCBI Taxonomy" id="1144522"/>
    <lineage>
        <taxon>Eukaryota</taxon>
        <taxon>Metamonada</taxon>
        <taxon>Parabasalia</taxon>
        <taxon>Tritrichomonadida</taxon>
        <taxon>Tritrichomonadidae</taxon>
        <taxon>Tritrichomonas</taxon>
    </lineage>
</organism>
<evidence type="ECO:0000256" key="1">
    <source>
        <dbReference type="ARBA" id="ARBA00022679"/>
    </source>
</evidence>
<dbReference type="GO" id="GO:0004340">
    <property type="term" value="F:glucokinase activity"/>
    <property type="evidence" value="ECO:0007669"/>
    <property type="project" value="InterPro"/>
</dbReference>
<dbReference type="OrthoDB" id="10257118at2759"/>
<evidence type="ECO:0000313" key="4">
    <source>
        <dbReference type="EMBL" id="OHT02149.1"/>
    </source>
</evidence>
<reference evidence="4 5" key="2">
    <citation type="submission" date="2016-10" db="EMBL/GenBank/DDBJ databases">
        <authorList>
            <person name="Benchimol M."/>
            <person name="Almeida L.G."/>
            <person name="Vasconcelos A.T."/>
            <person name="Perreira-Neves A."/>
            <person name="Rosa I.A."/>
            <person name="Tasca T."/>
            <person name="Bogo M.R."/>
            <person name="de Souza W."/>
        </authorList>
    </citation>
    <scope>NUCLEOTIDE SEQUENCE [LARGE SCALE GENOMIC DNA]</scope>
    <source>
        <strain evidence="4 5">K</strain>
    </source>
</reference>
<dbReference type="InterPro" id="IPR003836">
    <property type="entry name" value="Glucokinase"/>
</dbReference>
<evidence type="ECO:0000256" key="2">
    <source>
        <dbReference type="ARBA" id="ARBA00022777"/>
    </source>
</evidence>
<dbReference type="RefSeq" id="XP_068355285.1">
    <property type="nucleotide sequence ID" value="XM_068507581.1"/>
</dbReference>
<protein>
    <submittedName>
        <fullName evidence="4">Putative glucokinase 2</fullName>
    </submittedName>
</protein>
<dbReference type="Gene3D" id="3.30.420.40">
    <property type="match status" value="1"/>
</dbReference>
<dbReference type="PANTHER" id="PTHR47450:SF1">
    <property type="entry name" value="GLUCOKINASE"/>
    <property type="match status" value="1"/>
</dbReference>
<accession>A0A1J4JXZ7</accession>
<evidence type="ECO:0000313" key="3">
    <source>
        <dbReference type="EMBL" id="ARM19904.1"/>
    </source>
</evidence>
<keyword evidence="2 4" id="KW-0418">Kinase</keyword>
<dbReference type="Gene3D" id="3.40.367.20">
    <property type="match status" value="1"/>
</dbReference>
<proteinExistence type="predicted"/>
<dbReference type="VEuPathDB" id="TrichDB:TRFO_30851"/>
<gene>
    <name evidence="4" type="primary">GK2</name>
    <name evidence="4" type="ORF">TRFO_30851</name>
</gene>